<dbReference type="Proteomes" id="UP000257109">
    <property type="component" value="Unassembled WGS sequence"/>
</dbReference>
<dbReference type="EC" id="5.6.2.3" evidence="1"/>
<organism evidence="3 4">
    <name type="scientific">Mucuna pruriens</name>
    <name type="common">Velvet bean</name>
    <name type="synonym">Dolichos pruriens</name>
    <dbReference type="NCBI Taxonomy" id="157652"/>
    <lineage>
        <taxon>Eukaryota</taxon>
        <taxon>Viridiplantae</taxon>
        <taxon>Streptophyta</taxon>
        <taxon>Embryophyta</taxon>
        <taxon>Tracheophyta</taxon>
        <taxon>Spermatophyta</taxon>
        <taxon>Magnoliopsida</taxon>
        <taxon>eudicotyledons</taxon>
        <taxon>Gunneridae</taxon>
        <taxon>Pentapetalae</taxon>
        <taxon>rosids</taxon>
        <taxon>fabids</taxon>
        <taxon>Fabales</taxon>
        <taxon>Fabaceae</taxon>
        <taxon>Papilionoideae</taxon>
        <taxon>50 kb inversion clade</taxon>
        <taxon>NPAAA clade</taxon>
        <taxon>indigoferoid/millettioid clade</taxon>
        <taxon>Phaseoleae</taxon>
        <taxon>Mucuna</taxon>
    </lineage>
</organism>
<keyword evidence="1" id="KW-0378">Hydrolase</keyword>
<feature type="non-terminal residue" evidence="3">
    <location>
        <position position="1"/>
    </location>
</feature>
<keyword evidence="1" id="KW-0227">DNA damage</keyword>
<dbReference type="OrthoDB" id="1918649at2759"/>
<keyword evidence="1" id="KW-0233">DNA recombination</keyword>
<accession>A0A371G4U4</accession>
<sequence>MIKQHEAHVAQLNDDQRIVYHKIINVVNNNEVRSQRKIVLNVASNGITSLLLSGDRTTHSQFAIYLALNEDKSSAKAELLQYTNLIIWNKASIVSRWVFEVLDRTIRDIMCFNVEGNIDKLFGRKVVVLSDDNSLFTKWILDLGNGNLGQYNDGESDVEIPTNLLILNVGDLVVDIVSFTYPNLEQHFACPEFLKDKIILTPT</sequence>
<dbReference type="AlphaFoldDB" id="A0A371G4U4"/>
<dbReference type="GO" id="GO:0006310">
    <property type="term" value="P:DNA recombination"/>
    <property type="evidence" value="ECO:0007669"/>
    <property type="project" value="UniProtKB-KW"/>
</dbReference>
<keyword evidence="1" id="KW-0067">ATP-binding</keyword>
<keyword evidence="4" id="KW-1185">Reference proteome</keyword>
<comment type="catalytic activity">
    <reaction evidence="1">
        <text>ATP + H2O = ADP + phosphate + H(+)</text>
        <dbReference type="Rhea" id="RHEA:13065"/>
        <dbReference type="ChEBI" id="CHEBI:15377"/>
        <dbReference type="ChEBI" id="CHEBI:15378"/>
        <dbReference type="ChEBI" id="CHEBI:30616"/>
        <dbReference type="ChEBI" id="CHEBI:43474"/>
        <dbReference type="ChEBI" id="CHEBI:456216"/>
        <dbReference type="EC" id="5.6.2.3"/>
    </reaction>
</comment>
<dbReference type="Pfam" id="PF05970">
    <property type="entry name" value="PIF1"/>
    <property type="match status" value="1"/>
</dbReference>
<evidence type="ECO:0000259" key="2">
    <source>
        <dbReference type="Pfam" id="PF05970"/>
    </source>
</evidence>
<gene>
    <name evidence="3" type="ORF">CR513_33202</name>
</gene>
<dbReference type="GO" id="GO:0000723">
    <property type="term" value="P:telomere maintenance"/>
    <property type="evidence" value="ECO:0007669"/>
    <property type="project" value="InterPro"/>
</dbReference>
<comment type="cofactor">
    <cofactor evidence="1">
        <name>Mg(2+)</name>
        <dbReference type="ChEBI" id="CHEBI:18420"/>
    </cofactor>
</comment>
<name>A0A371G4U4_MUCPR</name>
<keyword evidence="1" id="KW-0347">Helicase</keyword>
<evidence type="ECO:0000256" key="1">
    <source>
        <dbReference type="RuleBase" id="RU363044"/>
    </source>
</evidence>
<comment type="caution">
    <text evidence="3">The sequence shown here is derived from an EMBL/GenBank/DDBJ whole genome shotgun (WGS) entry which is preliminary data.</text>
</comment>
<proteinExistence type="inferred from homology"/>
<keyword evidence="1" id="KW-0234">DNA repair</keyword>
<keyword evidence="1" id="KW-0547">Nucleotide-binding</keyword>
<dbReference type="InterPro" id="IPR010285">
    <property type="entry name" value="DNA_helicase_pif1-like_DEAD"/>
</dbReference>
<dbReference type="EMBL" id="QJKJ01006751">
    <property type="protein sequence ID" value="RDX85590.1"/>
    <property type="molecule type" value="Genomic_DNA"/>
</dbReference>
<dbReference type="GO" id="GO:0043139">
    <property type="term" value="F:5'-3' DNA helicase activity"/>
    <property type="evidence" value="ECO:0007669"/>
    <property type="project" value="UniProtKB-EC"/>
</dbReference>
<evidence type="ECO:0000313" key="4">
    <source>
        <dbReference type="Proteomes" id="UP000257109"/>
    </source>
</evidence>
<dbReference type="GO" id="GO:0005524">
    <property type="term" value="F:ATP binding"/>
    <property type="evidence" value="ECO:0007669"/>
    <property type="project" value="UniProtKB-KW"/>
</dbReference>
<dbReference type="GO" id="GO:0006281">
    <property type="term" value="P:DNA repair"/>
    <property type="evidence" value="ECO:0007669"/>
    <property type="project" value="UniProtKB-KW"/>
</dbReference>
<comment type="similarity">
    <text evidence="1">Belongs to the helicase family.</text>
</comment>
<reference evidence="3" key="1">
    <citation type="submission" date="2018-05" db="EMBL/GenBank/DDBJ databases">
        <title>Draft genome of Mucuna pruriens seed.</title>
        <authorList>
            <person name="Nnadi N.E."/>
            <person name="Vos R."/>
            <person name="Hasami M.H."/>
            <person name="Devisetty U.K."/>
            <person name="Aguiy J.C."/>
        </authorList>
    </citation>
    <scope>NUCLEOTIDE SEQUENCE [LARGE SCALE GENOMIC DNA]</scope>
    <source>
        <strain evidence="3">JCA_2017</strain>
    </source>
</reference>
<dbReference type="PANTHER" id="PTHR10492:SF57">
    <property type="entry name" value="ATP-DEPENDENT DNA HELICASE"/>
    <property type="match status" value="1"/>
</dbReference>
<dbReference type="GO" id="GO:0016887">
    <property type="term" value="F:ATP hydrolysis activity"/>
    <property type="evidence" value="ECO:0007669"/>
    <property type="project" value="RHEA"/>
</dbReference>
<evidence type="ECO:0000313" key="3">
    <source>
        <dbReference type="EMBL" id="RDX85590.1"/>
    </source>
</evidence>
<dbReference type="STRING" id="157652.A0A371G4U4"/>
<protein>
    <recommendedName>
        <fullName evidence="1">ATP-dependent DNA helicase</fullName>
        <ecNumber evidence="1">5.6.2.3</ecNumber>
    </recommendedName>
</protein>
<dbReference type="PANTHER" id="PTHR10492">
    <property type="match status" value="1"/>
</dbReference>
<feature type="domain" description="DNA helicase Pif1-like DEAD-box helicase" evidence="2">
    <location>
        <begin position="31"/>
        <end position="132"/>
    </location>
</feature>